<gene>
    <name evidence="1" type="ORF">L195_g059949</name>
</gene>
<name>A0A2K3K134_TRIPR</name>
<evidence type="ECO:0000313" key="1">
    <source>
        <dbReference type="EMBL" id="PNX59966.1"/>
    </source>
</evidence>
<evidence type="ECO:0000313" key="2">
    <source>
        <dbReference type="Proteomes" id="UP000236291"/>
    </source>
</evidence>
<dbReference type="PANTHER" id="PTHR11845:SF17">
    <property type="entry name" value="5'-DEOXYNUCLEOTIDASE"/>
    <property type="match status" value="1"/>
</dbReference>
<organism evidence="1 2">
    <name type="scientific">Trifolium pratense</name>
    <name type="common">Red clover</name>
    <dbReference type="NCBI Taxonomy" id="57577"/>
    <lineage>
        <taxon>Eukaryota</taxon>
        <taxon>Viridiplantae</taxon>
        <taxon>Streptophyta</taxon>
        <taxon>Embryophyta</taxon>
        <taxon>Tracheophyta</taxon>
        <taxon>Spermatophyta</taxon>
        <taxon>Magnoliopsida</taxon>
        <taxon>eudicotyledons</taxon>
        <taxon>Gunneridae</taxon>
        <taxon>Pentapetalae</taxon>
        <taxon>rosids</taxon>
        <taxon>fabids</taxon>
        <taxon>Fabales</taxon>
        <taxon>Fabaceae</taxon>
        <taxon>Papilionoideae</taxon>
        <taxon>50 kb inversion clade</taxon>
        <taxon>NPAAA clade</taxon>
        <taxon>Hologalegina</taxon>
        <taxon>IRL clade</taxon>
        <taxon>Trifolieae</taxon>
        <taxon>Trifolium</taxon>
    </lineage>
</organism>
<reference evidence="1 2" key="2">
    <citation type="journal article" date="2017" name="Front. Plant Sci.">
        <title>Gene Classification and Mining of Molecular Markers Useful in Red Clover (Trifolium pratense) Breeding.</title>
        <authorList>
            <person name="Istvanek J."/>
            <person name="Dluhosova J."/>
            <person name="Dluhos P."/>
            <person name="Patkova L."/>
            <person name="Nedelnik J."/>
            <person name="Repkova J."/>
        </authorList>
    </citation>
    <scope>NUCLEOTIDE SEQUENCE [LARGE SCALE GENOMIC DNA]</scope>
    <source>
        <strain evidence="2">cv. Tatra</strain>
        <tissue evidence="1">Young leaves</tissue>
    </source>
</reference>
<dbReference type="EMBL" id="ASHM01134390">
    <property type="protein sequence ID" value="PNX59966.1"/>
    <property type="molecule type" value="Genomic_DNA"/>
</dbReference>
<dbReference type="GO" id="GO:0002953">
    <property type="term" value="F:5'-deoxynucleotidase activity"/>
    <property type="evidence" value="ECO:0007669"/>
    <property type="project" value="InterPro"/>
</dbReference>
<protein>
    <submittedName>
        <fullName evidence="1">HD domain-containing protein 2-like</fullName>
    </submittedName>
</protein>
<sequence length="49" mass="5200">GDITPSDGVPKAEKSRMEQEALNKMCEVLGGGMRGSAKTIFLTRSKNCG</sequence>
<dbReference type="PANTHER" id="PTHR11845">
    <property type="entry name" value="5'-DEOXYNUCLEOTIDASE HDDC2"/>
    <property type="match status" value="1"/>
</dbReference>
<dbReference type="InterPro" id="IPR039356">
    <property type="entry name" value="YfbR/HDDC2"/>
</dbReference>
<accession>A0A2K3K134</accession>
<proteinExistence type="predicted"/>
<feature type="non-terminal residue" evidence="1">
    <location>
        <position position="1"/>
    </location>
</feature>
<reference evidence="1 2" key="1">
    <citation type="journal article" date="2014" name="Am. J. Bot.">
        <title>Genome assembly and annotation for red clover (Trifolium pratense; Fabaceae).</title>
        <authorList>
            <person name="Istvanek J."/>
            <person name="Jaros M."/>
            <person name="Krenek A."/>
            <person name="Repkova J."/>
        </authorList>
    </citation>
    <scope>NUCLEOTIDE SEQUENCE [LARGE SCALE GENOMIC DNA]</scope>
    <source>
        <strain evidence="2">cv. Tatra</strain>
        <tissue evidence="1">Young leaves</tissue>
    </source>
</reference>
<dbReference type="Proteomes" id="UP000236291">
    <property type="component" value="Unassembled WGS sequence"/>
</dbReference>
<comment type="caution">
    <text evidence="1">The sequence shown here is derived from an EMBL/GenBank/DDBJ whole genome shotgun (WGS) entry which is preliminary data.</text>
</comment>
<dbReference type="Gene3D" id="1.10.3210.10">
    <property type="entry name" value="Hypothetical protein af1432"/>
    <property type="match status" value="1"/>
</dbReference>
<dbReference type="GO" id="GO:0005737">
    <property type="term" value="C:cytoplasm"/>
    <property type="evidence" value="ECO:0007669"/>
    <property type="project" value="TreeGrafter"/>
</dbReference>
<dbReference type="STRING" id="57577.A0A2K3K134"/>
<dbReference type="AlphaFoldDB" id="A0A2K3K134"/>